<evidence type="ECO:0000313" key="1">
    <source>
        <dbReference type="EMBL" id="CAI9589655.1"/>
    </source>
</evidence>
<dbReference type="EMBL" id="CATNWA010016085">
    <property type="protein sequence ID" value="CAI9589655.1"/>
    <property type="molecule type" value="Genomic_DNA"/>
</dbReference>
<keyword evidence="2" id="KW-1185">Reference proteome</keyword>
<protein>
    <submittedName>
        <fullName evidence="1">Uncharacterized protein</fullName>
    </submittedName>
</protein>
<name>A0ABN9EXV5_9NEOB</name>
<proteinExistence type="predicted"/>
<organism evidence="1 2">
    <name type="scientific">Staurois parvus</name>
    <dbReference type="NCBI Taxonomy" id="386267"/>
    <lineage>
        <taxon>Eukaryota</taxon>
        <taxon>Metazoa</taxon>
        <taxon>Chordata</taxon>
        <taxon>Craniata</taxon>
        <taxon>Vertebrata</taxon>
        <taxon>Euteleostomi</taxon>
        <taxon>Amphibia</taxon>
        <taxon>Batrachia</taxon>
        <taxon>Anura</taxon>
        <taxon>Neobatrachia</taxon>
        <taxon>Ranoidea</taxon>
        <taxon>Ranidae</taxon>
        <taxon>Staurois</taxon>
    </lineage>
</organism>
<reference evidence="1" key="1">
    <citation type="submission" date="2023-05" db="EMBL/GenBank/DDBJ databases">
        <authorList>
            <person name="Stuckert A."/>
        </authorList>
    </citation>
    <scope>NUCLEOTIDE SEQUENCE</scope>
</reference>
<evidence type="ECO:0000313" key="2">
    <source>
        <dbReference type="Proteomes" id="UP001162483"/>
    </source>
</evidence>
<accession>A0ABN9EXV5</accession>
<gene>
    <name evidence="1" type="ORF">SPARVUS_LOCUS10932048</name>
</gene>
<dbReference type="Proteomes" id="UP001162483">
    <property type="component" value="Unassembled WGS sequence"/>
</dbReference>
<comment type="caution">
    <text evidence="1">The sequence shown here is derived from an EMBL/GenBank/DDBJ whole genome shotgun (WGS) entry which is preliminary data.</text>
</comment>
<sequence length="62" mass="6798">MRLKSQFLGKAAISLLQGERLHRFLGRAALSLLGTLALSWPSTHTSVTVPLRKGGGRRIKDE</sequence>